<keyword evidence="1" id="KW-0472">Membrane</keyword>
<dbReference type="Proteomes" id="UP000255108">
    <property type="component" value="Unassembled WGS sequence"/>
</dbReference>
<evidence type="ECO:0000313" key="4">
    <source>
        <dbReference type="Proteomes" id="UP000255108"/>
    </source>
</evidence>
<reference evidence="2 4" key="1">
    <citation type="submission" date="2018-06" db="EMBL/GenBank/DDBJ databases">
        <authorList>
            <consortium name="Pathogen Informatics"/>
            <person name="Doyle S."/>
        </authorList>
    </citation>
    <scope>NUCLEOTIDE SEQUENCE [LARGE SCALE GENOMIC DNA]</scope>
    <source>
        <strain evidence="2 4">NCTC11159</strain>
    </source>
</reference>
<dbReference type="EMBL" id="UGHR01000004">
    <property type="protein sequence ID" value="STR45239.1"/>
    <property type="molecule type" value="Genomic_DNA"/>
</dbReference>
<name>A0A377SXK2_9NEIS</name>
<keyword evidence="1" id="KW-1133">Transmembrane helix</keyword>
<protein>
    <submittedName>
        <fullName evidence="2">Uncharacterized protein</fullName>
    </submittedName>
</protein>
<accession>A0A377SXK2</accession>
<reference evidence="3 5" key="2">
    <citation type="submission" date="2019-03" db="EMBL/GenBank/DDBJ databases">
        <title>Genomic Encyclopedia of Type Strains, Phase IV (KMG-IV): sequencing the most valuable type-strain genomes for metagenomic binning, comparative biology and taxonomic classification.</title>
        <authorList>
            <person name="Goeker M."/>
        </authorList>
    </citation>
    <scope>NUCLEOTIDE SEQUENCE [LARGE SCALE GENOMIC DNA]</scope>
    <source>
        <strain evidence="3 5">DSM 3764</strain>
    </source>
</reference>
<evidence type="ECO:0000313" key="3">
    <source>
        <dbReference type="EMBL" id="TCU85077.1"/>
    </source>
</evidence>
<feature type="transmembrane region" description="Helical" evidence="1">
    <location>
        <begin position="6"/>
        <end position="28"/>
    </location>
</feature>
<dbReference type="AlphaFoldDB" id="A0A377SXK2"/>
<gene>
    <name evidence="3" type="ORF">EV682_108104</name>
    <name evidence="2" type="ORF">NCTC11159_03796</name>
</gene>
<evidence type="ECO:0000256" key="1">
    <source>
        <dbReference type="SAM" id="Phobius"/>
    </source>
</evidence>
<evidence type="ECO:0000313" key="5">
    <source>
        <dbReference type="Proteomes" id="UP000295794"/>
    </source>
</evidence>
<keyword evidence="5" id="KW-1185">Reference proteome</keyword>
<evidence type="ECO:0000313" key="2">
    <source>
        <dbReference type="EMBL" id="STR45239.1"/>
    </source>
</evidence>
<dbReference type="EMBL" id="SMBT01000008">
    <property type="protein sequence ID" value="TCU85077.1"/>
    <property type="molecule type" value="Genomic_DNA"/>
</dbReference>
<dbReference type="Proteomes" id="UP000295794">
    <property type="component" value="Unassembled WGS sequence"/>
</dbReference>
<sequence>MQQVFVMFNFVFENIHILNMNICFLFLYK</sequence>
<proteinExistence type="predicted"/>
<organism evidence="2 4">
    <name type="scientific">Iodobacter fluviatilis</name>
    <dbReference type="NCBI Taxonomy" id="537"/>
    <lineage>
        <taxon>Bacteria</taxon>
        <taxon>Pseudomonadati</taxon>
        <taxon>Pseudomonadota</taxon>
        <taxon>Betaproteobacteria</taxon>
        <taxon>Neisseriales</taxon>
        <taxon>Chitinibacteraceae</taxon>
        <taxon>Iodobacter</taxon>
    </lineage>
</organism>
<keyword evidence="1" id="KW-0812">Transmembrane</keyword>